<comment type="similarity">
    <text evidence="5">Belongs to the D-isomer specific 2-hydroxyacid dehydrogenase family. GhrB subfamily.</text>
</comment>
<evidence type="ECO:0000313" key="12">
    <source>
        <dbReference type="EMBL" id="SFE57275.1"/>
    </source>
</evidence>
<name>A0A1I2BM90_9BACI</name>
<accession>A0A1I2BM90</accession>
<dbReference type="CDD" id="cd05301">
    <property type="entry name" value="GDH"/>
    <property type="match status" value="1"/>
</dbReference>
<feature type="domain" description="D-isomer specific 2-hydroxyacid dehydrogenase NAD-binding" evidence="11">
    <location>
        <begin position="105"/>
        <end position="284"/>
    </location>
</feature>
<dbReference type="Gene3D" id="3.40.50.720">
    <property type="entry name" value="NAD(P)-binding Rossmann-like Domain"/>
    <property type="match status" value="2"/>
</dbReference>
<dbReference type="GO" id="GO:0005829">
    <property type="term" value="C:cytosol"/>
    <property type="evidence" value="ECO:0007669"/>
    <property type="project" value="TreeGrafter"/>
</dbReference>
<sequence length="317" mass="35382">MAMILSYVEPPEDVLAYMKEHCDVRLARPRKEKELFYNYLKEADGLYGAMLKIDDDLLDHAPHLKVVSNVSVGYDNFDMEAITNRGIMATHTPTVLIDAMADSMIGMMIATAKRMSELDRYVKEGHWKKPLTSDMFGMDVTGKTLGIIGMGRIGEEVARRASVGFRMNVLYHNRHRKPEAEKTTGAVYADRDELLETSDVVMVLTPLTESTRGMIGAEEFKQMKERAIFINGGRGPVVVEEDLVQALEKGQIQAAAVDVYDKEPVDSDHPLLKMDNVLTLPHSGTATVETRHAMYQDAAEQCVAGVLGQEPKHVIKR</sequence>
<dbReference type="FunFam" id="3.40.50.720:FF:000026">
    <property type="entry name" value="Glyoxylate/hydroxypyruvate reductase B"/>
    <property type="match status" value="1"/>
</dbReference>
<evidence type="ECO:0000256" key="1">
    <source>
        <dbReference type="ARBA" id="ARBA00023002"/>
    </source>
</evidence>
<evidence type="ECO:0000313" key="13">
    <source>
        <dbReference type="Proteomes" id="UP000199516"/>
    </source>
</evidence>
<dbReference type="SUPFAM" id="SSF51735">
    <property type="entry name" value="NAD(P)-binding Rossmann-fold domains"/>
    <property type="match status" value="1"/>
</dbReference>
<evidence type="ECO:0000259" key="11">
    <source>
        <dbReference type="Pfam" id="PF02826"/>
    </source>
</evidence>
<dbReference type="PROSITE" id="PS00065">
    <property type="entry name" value="D_2_HYDROXYACID_DH_1"/>
    <property type="match status" value="1"/>
</dbReference>
<dbReference type="OrthoDB" id="9805416at2"/>
<dbReference type="EMBL" id="FONT01000002">
    <property type="protein sequence ID" value="SFE57275.1"/>
    <property type="molecule type" value="Genomic_DNA"/>
</dbReference>
<evidence type="ECO:0000256" key="2">
    <source>
        <dbReference type="ARBA" id="ARBA00051801"/>
    </source>
</evidence>
<evidence type="ECO:0000256" key="7">
    <source>
        <dbReference type="ARBA" id="ARBA00066674"/>
    </source>
</evidence>
<evidence type="ECO:0000256" key="6">
    <source>
        <dbReference type="ARBA" id="ARBA00066661"/>
    </source>
</evidence>
<dbReference type="Pfam" id="PF00389">
    <property type="entry name" value="2-Hacid_dh"/>
    <property type="match status" value="1"/>
</dbReference>
<dbReference type="InterPro" id="IPR006139">
    <property type="entry name" value="D-isomer_2_OHA_DH_cat_dom"/>
</dbReference>
<dbReference type="GO" id="GO:0051287">
    <property type="term" value="F:NAD binding"/>
    <property type="evidence" value="ECO:0007669"/>
    <property type="project" value="InterPro"/>
</dbReference>
<dbReference type="EC" id="1.1.1.79" evidence="6"/>
<keyword evidence="1 9" id="KW-0560">Oxidoreductase</keyword>
<reference evidence="12 13" key="1">
    <citation type="submission" date="2016-10" db="EMBL/GenBank/DDBJ databases">
        <authorList>
            <person name="de Groot N.N."/>
        </authorList>
    </citation>
    <scope>NUCLEOTIDE SEQUENCE [LARGE SCALE GENOMIC DNA]</scope>
    <source>
        <strain evidence="12 13">DSM 23995</strain>
    </source>
</reference>
<keyword evidence="13" id="KW-1185">Reference proteome</keyword>
<evidence type="ECO:0000256" key="9">
    <source>
        <dbReference type="RuleBase" id="RU003719"/>
    </source>
</evidence>
<evidence type="ECO:0000259" key="10">
    <source>
        <dbReference type="Pfam" id="PF00389"/>
    </source>
</evidence>
<dbReference type="PANTHER" id="PTHR10996">
    <property type="entry name" value="2-HYDROXYACID DEHYDROGENASE-RELATED"/>
    <property type="match status" value="1"/>
</dbReference>
<comment type="catalytic activity">
    <reaction evidence="4">
        <text>glycolate + NADP(+) = glyoxylate + NADPH + H(+)</text>
        <dbReference type="Rhea" id="RHEA:10992"/>
        <dbReference type="ChEBI" id="CHEBI:15378"/>
        <dbReference type="ChEBI" id="CHEBI:29805"/>
        <dbReference type="ChEBI" id="CHEBI:36655"/>
        <dbReference type="ChEBI" id="CHEBI:57783"/>
        <dbReference type="ChEBI" id="CHEBI:58349"/>
        <dbReference type="EC" id="1.1.1.79"/>
    </reaction>
</comment>
<evidence type="ECO:0000256" key="3">
    <source>
        <dbReference type="ARBA" id="ARBA00052239"/>
    </source>
</evidence>
<comment type="catalytic activity">
    <reaction evidence="3">
        <text>(R)-glycerate + NADP(+) = 3-hydroxypyruvate + NADPH + H(+)</text>
        <dbReference type="Rhea" id="RHEA:18657"/>
        <dbReference type="ChEBI" id="CHEBI:15378"/>
        <dbReference type="ChEBI" id="CHEBI:16659"/>
        <dbReference type="ChEBI" id="CHEBI:17180"/>
        <dbReference type="ChEBI" id="CHEBI:57783"/>
        <dbReference type="ChEBI" id="CHEBI:58349"/>
        <dbReference type="EC" id="1.1.1.81"/>
    </reaction>
</comment>
<dbReference type="RefSeq" id="WP_091658892.1">
    <property type="nucleotide sequence ID" value="NZ_FONT01000002.1"/>
</dbReference>
<evidence type="ECO:0000256" key="5">
    <source>
        <dbReference type="ARBA" id="ARBA00061278"/>
    </source>
</evidence>
<dbReference type="Proteomes" id="UP000199516">
    <property type="component" value="Unassembled WGS sequence"/>
</dbReference>
<proteinExistence type="inferred from homology"/>
<dbReference type="SUPFAM" id="SSF52283">
    <property type="entry name" value="Formate/glycerate dehydrogenase catalytic domain-like"/>
    <property type="match status" value="1"/>
</dbReference>
<dbReference type="EC" id="1.1.1.81" evidence="7"/>
<dbReference type="InterPro" id="IPR029752">
    <property type="entry name" value="D-isomer_DH_CS1"/>
</dbReference>
<evidence type="ECO:0000256" key="4">
    <source>
        <dbReference type="ARBA" id="ARBA00052769"/>
    </source>
</evidence>
<dbReference type="GO" id="GO:0016618">
    <property type="term" value="F:hydroxypyruvate reductase [NAD(P)H] activity"/>
    <property type="evidence" value="ECO:0007669"/>
    <property type="project" value="UniProtKB-EC"/>
</dbReference>
<protein>
    <recommendedName>
        <fullName evidence="8">Glyoxylate/hydroxypyruvate reductase B</fullName>
        <ecNumber evidence="6">1.1.1.79</ecNumber>
        <ecNumber evidence="7">1.1.1.81</ecNumber>
    </recommendedName>
</protein>
<dbReference type="InterPro" id="IPR050223">
    <property type="entry name" value="D-isomer_2-hydroxyacid_DH"/>
</dbReference>
<dbReference type="AlphaFoldDB" id="A0A1I2BM90"/>
<gene>
    <name evidence="12" type="ORF">SAMN05192532_102396</name>
</gene>
<dbReference type="Pfam" id="PF02826">
    <property type="entry name" value="2-Hacid_dh_C"/>
    <property type="match status" value="1"/>
</dbReference>
<feature type="domain" description="D-isomer specific 2-hydroxyacid dehydrogenase catalytic" evidence="10">
    <location>
        <begin position="11"/>
        <end position="315"/>
    </location>
</feature>
<comment type="catalytic activity">
    <reaction evidence="2">
        <text>(R)-glycerate + NAD(+) = 3-hydroxypyruvate + NADH + H(+)</text>
        <dbReference type="Rhea" id="RHEA:17905"/>
        <dbReference type="ChEBI" id="CHEBI:15378"/>
        <dbReference type="ChEBI" id="CHEBI:16659"/>
        <dbReference type="ChEBI" id="CHEBI:17180"/>
        <dbReference type="ChEBI" id="CHEBI:57540"/>
        <dbReference type="ChEBI" id="CHEBI:57945"/>
        <dbReference type="EC" id="1.1.1.81"/>
    </reaction>
</comment>
<dbReference type="GO" id="GO:0030267">
    <property type="term" value="F:glyoxylate reductase (NADPH) activity"/>
    <property type="evidence" value="ECO:0007669"/>
    <property type="project" value="UniProtKB-EC"/>
</dbReference>
<dbReference type="InterPro" id="IPR006140">
    <property type="entry name" value="D-isomer_DH_NAD-bd"/>
</dbReference>
<dbReference type="InterPro" id="IPR036291">
    <property type="entry name" value="NAD(P)-bd_dom_sf"/>
</dbReference>
<organism evidence="12 13">
    <name type="scientific">Alteribacillus iranensis</name>
    <dbReference type="NCBI Taxonomy" id="930128"/>
    <lineage>
        <taxon>Bacteria</taxon>
        <taxon>Bacillati</taxon>
        <taxon>Bacillota</taxon>
        <taxon>Bacilli</taxon>
        <taxon>Bacillales</taxon>
        <taxon>Bacillaceae</taxon>
        <taxon>Alteribacillus</taxon>
    </lineage>
</organism>
<dbReference type="STRING" id="930128.SAMN05192532_102396"/>
<evidence type="ECO:0000256" key="8">
    <source>
        <dbReference type="ARBA" id="ARBA00073362"/>
    </source>
</evidence>
<dbReference type="PANTHER" id="PTHR10996:SF283">
    <property type="entry name" value="GLYOXYLATE_HYDROXYPYRUVATE REDUCTASE B"/>
    <property type="match status" value="1"/>
</dbReference>